<name>A0A1F5DNT0_9BACT</name>
<feature type="transmembrane region" description="Helical" evidence="6">
    <location>
        <begin position="40"/>
        <end position="57"/>
    </location>
</feature>
<dbReference type="GO" id="GO:0016020">
    <property type="term" value="C:membrane"/>
    <property type="evidence" value="ECO:0007669"/>
    <property type="project" value="UniProtKB-SubCell"/>
</dbReference>
<comment type="similarity">
    <text evidence="2">Belongs to the EamA transporter family.</text>
</comment>
<evidence type="ECO:0000256" key="4">
    <source>
        <dbReference type="ARBA" id="ARBA00022989"/>
    </source>
</evidence>
<dbReference type="PANTHER" id="PTHR32322:SF2">
    <property type="entry name" value="EAMA DOMAIN-CONTAINING PROTEIN"/>
    <property type="match status" value="1"/>
</dbReference>
<feature type="transmembrane region" description="Helical" evidence="6">
    <location>
        <begin position="182"/>
        <end position="204"/>
    </location>
</feature>
<keyword evidence="3 6" id="KW-0812">Transmembrane</keyword>
<evidence type="ECO:0000256" key="5">
    <source>
        <dbReference type="ARBA" id="ARBA00023136"/>
    </source>
</evidence>
<dbReference type="Proteomes" id="UP000176791">
    <property type="component" value="Unassembled WGS sequence"/>
</dbReference>
<keyword evidence="5 6" id="KW-0472">Membrane</keyword>
<dbReference type="SUPFAM" id="SSF103481">
    <property type="entry name" value="Multidrug resistance efflux transporter EmrE"/>
    <property type="match status" value="2"/>
</dbReference>
<feature type="transmembrane region" description="Helical" evidence="6">
    <location>
        <begin position="64"/>
        <end position="86"/>
    </location>
</feature>
<accession>A0A1F5DNT0</accession>
<dbReference type="EMBL" id="MEZN01000008">
    <property type="protein sequence ID" value="OGD56827.1"/>
    <property type="molecule type" value="Genomic_DNA"/>
</dbReference>
<gene>
    <name evidence="8" type="ORF">A3E73_02135</name>
</gene>
<dbReference type="InterPro" id="IPR037185">
    <property type="entry name" value="EmrE-like"/>
</dbReference>
<protein>
    <recommendedName>
        <fullName evidence="7">EamA domain-containing protein</fullName>
    </recommendedName>
</protein>
<keyword evidence="4 6" id="KW-1133">Transmembrane helix</keyword>
<evidence type="ECO:0000256" key="1">
    <source>
        <dbReference type="ARBA" id="ARBA00004141"/>
    </source>
</evidence>
<evidence type="ECO:0000313" key="8">
    <source>
        <dbReference type="EMBL" id="OGD56827.1"/>
    </source>
</evidence>
<dbReference type="PANTHER" id="PTHR32322">
    <property type="entry name" value="INNER MEMBRANE TRANSPORTER"/>
    <property type="match status" value="1"/>
</dbReference>
<organism evidence="8 9">
    <name type="scientific">Candidatus Beckwithbacteria bacterium RIFCSPHIGHO2_12_FULL_47_17</name>
    <dbReference type="NCBI Taxonomy" id="1797460"/>
    <lineage>
        <taxon>Bacteria</taxon>
        <taxon>Candidatus Beckwithiibacteriota</taxon>
    </lineage>
</organism>
<dbReference type="STRING" id="1797460.A3E73_02135"/>
<dbReference type="AlphaFoldDB" id="A0A1F5DNT0"/>
<feature type="transmembrane region" description="Helical" evidence="6">
    <location>
        <begin position="247"/>
        <end position="266"/>
    </location>
</feature>
<proteinExistence type="inferred from homology"/>
<feature type="transmembrane region" description="Helical" evidence="6">
    <location>
        <begin position="272"/>
        <end position="289"/>
    </location>
</feature>
<sequence>MTPYQKKILLVVATALAGGGIPVFSKLLLREIGPTEFMTLRFFGAWLLFLPFVIKALPRKISDWLKISLVVMPAAINMILFARGLFFTTATMAALIYSFSPIAAAIMVYFIGQEKLNWRKIIGILIGFIGMLILIIAPLNYQSLADFVGTAKGNGLMLLGMMLMTIFTVASKPLQQKFSPTVITSILFLNCFIVNAIAGGYTIFNPSLLLKLSTTAWLSLGYLIFINSIIFFWLYQITLKQTTAVNVSMTSYITPIITFVWAAILLGERLNSVLVIAGALTLTGAYLTTTAKNHGTK</sequence>
<feature type="transmembrane region" description="Helical" evidence="6">
    <location>
        <begin position="92"/>
        <end position="112"/>
    </location>
</feature>
<evidence type="ECO:0000313" key="9">
    <source>
        <dbReference type="Proteomes" id="UP000176791"/>
    </source>
</evidence>
<feature type="domain" description="EamA" evidence="7">
    <location>
        <begin position="152"/>
        <end position="289"/>
    </location>
</feature>
<evidence type="ECO:0000256" key="6">
    <source>
        <dbReference type="SAM" id="Phobius"/>
    </source>
</evidence>
<evidence type="ECO:0000259" key="7">
    <source>
        <dbReference type="Pfam" id="PF00892"/>
    </source>
</evidence>
<feature type="transmembrane region" description="Helical" evidence="6">
    <location>
        <begin position="153"/>
        <end position="170"/>
    </location>
</feature>
<dbReference type="InterPro" id="IPR050638">
    <property type="entry name" value="AA-Vitamin_Transporters"/>
</dbReference>
<comment type="subcellular location">
    <subcellularLocation>
        <location evidence="1">Membrane</location>
        <topology evidence="1">Multi-pass membrane protein</topology>
    </subcellularLocation>
</comment>
<evidence type="ECO:0000256" key="2">
    <source>
        <dbReference type="ARBA" id="ARBA00007362"/>
    </source>
</evidence>
<dbReference type="InterPro" id="IPR000620">
    <property type="entry name" value="EamA_dom"/>
</dbReference>
<feature type="transmembrane region" description="Helical" evidence="6">
    <location>
        <begin position="121"/>
        <end position="141"/>
    </location>
</feature>
<feature type="domain" description="EamA" evidence="7">
    <location>
        <begin position="7"/>
        <end position="135"/>
    </location>
</feature>
<feature type="transmembrane region" description="Helical" evidence="6">
    <location>
        <begin position="216"/>
        <end position="235"/>
    </location>
</feature>
<comment type="caution">
    <text evidence="8">The sequence shown here is derived from an EMBL/GenBank/DDBJ whole genome shotgun (WGS) entry which is preliminary data.</text>
</comment>
<evidence type="ECO:0000256" key="3">
    <source>
        <dbReference type="ARBA" id="ARBA00022692"/>
    </source>
</evidence>
<reference evidence="8 9" key="1">
    <citation type="journal article" date="2016" name="Nat. Commun.">
        <title>Thousands of microbial genomes shed light on interconnected biogeochemical processes in an aquifer system.</title>
        <authorList>
            <person name="Anantharaman K."/>
            <person name="Brown C.T."/>
            <person name="Hug L.A."/>
            <person name="Sharon I."/>
            <person name="Castelle C.J."/>
            <person name="Probst A.J."/>
            <person name="Thomas B.C."/>
            <person name="Singh A."/>
            <person name="Wilkins M.J."/>
            <person name="Karaoz U."/>
            <person name="Brodie E.L."/>
            <person name="Williams K.H."/>
            <person name="Hubbard S.S."/>
            <person name="Banfield J.F."/>
        </authorList>
    </citation>
    <scope>NUCLEOTIDE SEQUENCE [LARGE SCALE GENOMIC DNA]</scope>
</reference>
<dbReference type="Pfam" id="PF00892">
    <property type="entry name" value="EamA"/>
    <property type="match status" value="2"/>
</dbReference>